<gene>
    <name evidence="4" type="ORF">GCM10009663_12460</name>
</gene>
<dbReference type="InterPro" id="IPR023365">
    <property type="entry name" value="Sortase_dom-sf"/>
</dbReference>
<sequence length="195" mass="20008">MRRPPTRRARAALAAATAAATTGAWLVPARPPPPAPPPPPPAAMPFSLPTRLRIPAIGVDAPVTGVGLDAAGGIQVPPVGDRNLAGWYRLGTAPGAAGNALLVGHVDTEHGPAVFWALGSLHRGNTLDVLRADGSTARFAVDTVEVLPKADFPADRVYRATARPEVRVVTCGGGYTRATGYQGNVVVSAHLVSAL</sequence>
<keyword evidence="3" id="KW-0732">Signal</keyword>
<keyword evidence="1" id="KW-0378">Hydrolase</keyword>
<comment type="caution">
    <text evidence="4">The sequence shown here is derived from an EMBL/GenBank/DDBJ whole genome shotgun (WGS) entry which is preliminary data.</text>
</comment>
<keyword evidence="5" id="KW-1185">Reference proteome</keyword>
<proteinExistence type="predicted"/>
<dbReference type="CDD" id="cd05829">
    <property type="entry name" value="Sortase_F"/>
    <property type="match status" value="1"/>
</dbReference>
<dbReference type="InterPro" id="IPR005754">
    <property type="entry name" value="Sortase"/>
</dbReference>
<evidence type="ECO:0000313" key="4">
    <source>
        <dbReference type="EMBL" id="GAA1073723.1"/>
    </source>
</evidence>
<dbReference type="NCBIfam" id="NF033748">
    <property type="entry name" value="class_F_sortase"/>
    <property type="match status" value="1"/>
</dbReference>
<evidence type="ECO:0000256" key="2">
    <source>
        <dbReference type="SAM" id="MobiDB-lite"/>
    </source>
</evidence>
<dbReference type="Proteomes" id="UP001499987">
    <property type="component" value="Unassembled WGS sequence"/>
</dbReference>
<feature type="signal peptide" evidence="3">
    <location>
        <begin position="1"/>
        <end position="26"/>
    </location>
</feature>
<name>A0ABN1TE96_9ACTN</name>
<feature type="compositionally biased region" description="Pro residues" evidence="2">
    <location>
        <begin position="29"/>
        <end position="43"/>
    </location>
</feature>
<protein>
    <recommendedName>
        <fullName evidence="6">Class F sortase</fullName>
    </recommendedName>
</protein>
<dbReference type="InterPro" id="IPR042001">
    <property type="entry name" value="Sortase_F"/>
</dbReference>
<dbReference type="SUPFAM" id="SSF63817">
    <property type="entry name" value="Sortase"/>
    <property type="match status" value="1"/>
</dbReference>
<evidence type="ECO:0000256" key="3">
    <source>
        <dbReference type="SAM" id="SignalP"/>
    </source>
</evidence>
<evidence type="ECO:0000313" key="5">
    <source>
        <dbReference type="Proteomes" id="UP001499987"/>
    </source>
</evidence>
<accession>A0ABN1TE96</accession>
<evidence type="ECO:0008006" key="6">
    <source>
        <dbReference type="Google" id="ProtNLM"/>
    </source>
</evidence>
<dbReference type="EMBL" id="BAAALD010000007">
    <property type="protein sequence ID" value="GAA1073723.1"/>
    <property type="molecule type" value="Genomic_DNA"/>
</dbReference>
<reference evidence="4 5" key="1">
    <citation type="journal article" date="2019" name="Int. J. Syst. Evol. Microbiol.">
        <title>The Global Catalogue of Microorganisms (GCM) 10K type strain sequencing project: providing services to taxonomists for standard genome sequencing and annotation.</title>
        <authorList>
            <consortium name="The Broad Institute Genomics Platform"/>
            <consortium name="The Broad Institute Genome Sequencing Center for Infectious Disease"/>
            <person name="Wu L."/>
            <person name="Ma J."/>
        </authorList>
    </citation>
    <scope>NUCLEOTIDE SEQUENCE [LARGE SCALE GENOMIC DNA]</scope>
    <source>
        <strain evidence="4 5">JCM 13002</strain>
    </source>
</reference>
<dbReference type="RefSeq" id="WP_344622470.1">
    <property type="nucleotide sequence ID" value="NZ_BAAALD010000007.1"/>
</dbReference>
<evidence type="ECO:0000256" key="1">
    <source>
        <dbReference type="ARBA" id="ARBA00022801"/>
    </source>
</evidence>
<feature type="chain" id="PRO_5045429702" description="Class F sortase" evidence="3">
    <location>
        <begin position="27"/>
        <end position="195"/>
    </location>
</feature>
<feature type="region of interest" description="Disordered" evidence="2">
    <location>
        <begin position="23"/>
        <end position="44"/>
    </location>
</feature>
<dbReference type="Gene3D" id="2.40.260.10">
    <property type="entry name" value="Sortase"/>
    <property type="match status" value="1"/>
</dbReference>
<dbReference type="Pfam" id="PF04203">
    <property type="entry name" value="Sortase"/>
    <property type="match status" value="1"/>
</dbReference>
<organism evidence="4 5">
    <name type="scientific">Kitasatospora arboriphila</name>
    <dbReference type="NCBI Taxonomy" id="258052"/>
    <lineage>
        <taxon>Bacteria</taxon>
        <taxon>Bacillati</taxon>
        <taxon>Actinomycetota</taxon>
        <taxon>Actinomycetes</taxon>
        <taxon>Kitasatosporales</taxon>
        <taxon>Streptomycetaceae</taxon>
        <taxon>Kitasatospora</taxon>
    </lineage>
</organism>